<evidence type="ECO:0000259" key="14">
    <source>
        <dbReference type="PROSITE" id="PS50975"/>
    </source>
</evidence>
<accession>A0A7W5FGT4</accession>
<dbReference type="InterPro" id="IPR020561">
    <property type="entry name" value="PRibGlycinamid_synth_ATP-grasp"/>
</dbReference>
<comment type="caution">
    <text evidence="15">The sequence shown here is derived from an EMBL/GenBank/DDBJ whole genome shotgun (WGS) entry which is preliminary data.</text>
</comment>
<evidence type="ECO:0000256" key="3">
    <source>
        <dbReference type="ARBA" id="ARBA00005174"/>
    </source>
</evidence>
<evidence type="ECO:0000256" key="9">
    <source>
        <dbReference type="ARBA" id="ARBA00038345"/>
    </source>
</evidence>
<evidence type="ECO:0000256" key="8">
    <source>
        <dbReference type="ARBA" id="ARBA00022840"/>
    </source>
</evidence>
<reference evidence="15 16" key="1">
    <citation type="submission" date="2020-08" db="EMBL/GenBank/DDBJ databases">
        <title>Genomic Encyclopedia of Type Strains, Phase III (KMG-III): the genomes of soil and plant-associated and newly described type strains.</title>
        <authorList>
            <person name="Whitman W."/>
        </authorList>
    </citation>
    <scope>NUCLEOTIDE SEQUENCE [LARGE SCALE GENOMIC DNA]</scope>
    <source>
        <strain evidence="15 16">CECT 3287</strain>
    </source>
</reference>
<evidence type="ECO:0000256" key="5">
    <source>
        <dbReference type="ARBA" id="ARBA00022598"/>
    </source>
</evidence>
<comment type="cofactor">
    <cofactor evidence="1">
        <name>Mn(2+)</name>
        <dbReference type="ChEBI" id="CHEBI:29035"/>
    </cofactor>
</comment>
<keyword evidence="7 12" id="KW-0658">Purine biosynthesis</keyword>
<evidence type="ECO:0000256" key="1">
    <source>
        <dbReference type="ARBA" id="ARBA00001936"/>
    </source>
</evidence>
<dbReference type="SUPFAM" id="SSF51246">
    <property type="entry name" value="Rudiment single hybrid motif"/>
    <property type="match status" value="1"/>
</dbReference>
<dbReference type="GO" id="GO:0046872">
    <property type="term" value="F:metal ion binding"/>
    <property type="evidence" value="ECO:0007669"/>
    <property type="project" value="InterPro"/>
</dbReference>
<dbReference type="UniPathway" id="UPA00074">
    <property type="reaction ID" value="UER00125"/>
</dbReference>
<evidence type="ECO:0000256" key="13">
    <source>
        <dbReference type="PROSITE-ProRule" id="PRU00409"/>
    </source>
</evidence>
<keyword evidence="16" id="KW-1185">Reference proteome</keyword>
<dbReference type="PROSITE" id="PS00184">
    <property type="entry name" value="GARS"/>
    <property type="match status" value="1"/>
</dbReference>
<dbReference type="InterPro" id="IPR020560">
    <property type="entry name" value="PRibGlycinamide_synth_C-dom"/>
</dbReference>
<evidence type="ECO:0000256" key="12">
    <source>
        <dbReference type="HAMAP-Rule" id="MF_00138"/>
    </source>
</evidence>
<evidence type="ECO:0000256" key="7">
    <source>
        <dbReference type="ARBA" id="ARBA00022755"/>
    </source>
</evidence>
<feature type="domain" description="ATP-grasp" evidence="14">
    <location>
        <begin position="107"/>
        <end position="303"/>
    </location>
</feature>
<dbReference type="AlphaFoldDB" id="A0A7W5FGT4"/>
<dbReference type="GO" id="GO:0006189">
    <property type="term" value="P:'de novo' IMP biosynthetic process"/>
    <property type="evidence" value="ECO:0007669"/>
    <property type="project" value="UniProtKB-UniRule"/>
</dbReference>
<comment type="catalytic activity">
    <reaction evidence="12">
        <text>5-phospho-beta-D-ribosylamine + glycine + ATP = N(1)-(5-phospho-beta-D-ribosyl)glycinamide + ADP + phosphate + H(+)</text>
        <dbReference type="Rhea" id="RHEA:17453"/>
        <dbReference type="ChEBI" id="CHEBI:15378"/>
        <dbReference type="ChEBI" id="CHEBI:30616"/>
        <dbReference type="ChEBI" id="CHEBI:43474"/>
        <dbReference type="ChEBI" id="CHEBI:57305"/>
        <dbReference type="ChEBI" id="CHEBI:58681"/>
        <dbReference type="ChEBI" id="CHEBI:143788"/>
        <dbReference type="ChEBI" id="CHEBI:456216"/>
        <dbReference type="EC" id="6.3.4.13"/>
    </reaction>
</comment>
<dbReference type="SMART" id="SM01210">
    <property type="entry name" value="GARS_C"/>
    <property type="match status" value="1"/>
</dbReference>
<keyword evidence="8 13" id="KW-0067">ATP-binding</keyword>
<dbReference type="Proteomes" id="UP000590749">
    <property type="component" value="Unassembled WGS sequence"/>
</dbReference>
<dbReference type="NCBIfam" id="TIGR00877">
    <property type="entry name" value="purD"/>
    <property type="match status" value="1"/>
</dbReference>
<dbReference type="InterPro" id="IPR000115">
    <property type="entry name" value="PRibGlycinamide_synth"/>
</dbReference>
<name>A0A7W5FGT4_9ACTN</name>
<dbReference type="Gene3D" id="3.30.470.20">
    <property type="entry name" value="ATP-grasp fold, B domain"/>
    <property type="match status" value="1"/>
</dbReference>
<comment type="similarity">
    <text evidence="9 12">Belongs to the GARS family.</text>
</comment>
<comment type="pathway">
    <text evidence="3 12">Purine metabolism; IMP biosynthesis via de novo pathway; N(1)-(5-phospho-D-ribosyl)glycinamide from 5-phospho-alpha-D-ribose 1-diphosphate: step 2/2.</text>
</comment>
<dbReference type="SMART" id="SM01209">
    <property type="entry name" value="GARS_A"/>
    <property type="match status" value="1"/>
</dbReference>
<dbReference type="InterPro" id="IPR020562">
    <property type="entry name" value="PRibGlycinamide_synth_N"/>
</dbReference>
<sequence length="412" mass="42033">MRVLVVGSGGREHALAAALAADPSVTAVAAAPGNPGMGRLGELFTVSPTDADAVADAATVFRADLVVVGPEAALVAGVTDAVQAAGIACFGPTRAAAELEGSKTFSKDVMAAAGVPTAQSHSCTTPEQVAAALDEFGAPYVVKNDSLAAGKGVVVTDDRSVALEHAAGCGRVVVEEFLDGPEISLFVVTDGTTAVPLRLAQDYKRVGTGDTGPNTGGMGAYAPITWVGDDLVSDVLQSVVHPVLKEMAGRGAPFAGLLYVGLCLTKQGPRVIEFNVRFGDPEAQVLLPLMRTSPAELFYRAATGTLDQLEPLRWHDQAAVTVVIASKGYPEQPSSGDAITGAEGPGYLHAGTRLTEGGQLVTTGGRAICCTALGDTLDEARAAAYELAGRVTLDGAVMRTDIGLPSPLTGQR</sequence>
<dbReference type="InterPro" id="IPR013815">
    <property type="entry name" value="ATP_grasp_subdomain_1"/>
</dbReference>
<dbReference type="PROSITE" id="PS50975">
    <property type="entry name" value="ATP_GRASP"/>
    <property type="match status" value="1"/>
</dbReference>
<evidence type="ECO:0000313" key="15">
    <source>
        <dbReference type="EMBL" id="MBB3097782.1"/>
    </source>
</evidence>
<dbReference type="InterPro" id="IPR020559">
    <property type="entry name" value="PRibGlycinamide_synth_CS"/>
</dbReference>
<evidence type="ECO:0000313" key="16">
    <source>
        <dbReference type="Proteomes" id="UP000590749"/>
    </source>
</evidence>
<dbReference type="Pfam" id="PF02844">
    <property type="entry name" value="GARS_N"/>
    <property type="match status" value="1"/>
</dbReference>
<dbReference type="Pfam" id="PF01071">
    <property type="entry name" value="GARS_A"/>
    <property type="match status" value="1"/>
</dbReference>
<dbReference type="SUPFAM" id="SSF52440">
    <property type="entry name" value="PreATP-grasp domain"/>
    <property type="match status" value="1"/>
</dbReference>
<protein>
    <recommendedName>
        <fullName evidence="4 12">Phosphoribosylamine--glycine ligase</fullName>
        <ecNumber evidence="4 12">6.3.4.13</ecNumber>
    </recommendedName>
    <alternativeName>
        <fullName evidence="12">GARS</fullName>
    </alternativeName>
    <alternativeName>
        <fullName evidence="10 12">Glycinamide ribonucleotide synthetase</fullName>
    </alternativeName>
    <alternativeName>
        <fullName evidence="11 12">Phosphoribosylglycinamide synthetase</fullName>
    </alternativeName>
</protein>
<dbReference type="Gene3D" id="3.40.50.20">
    <property type="match status" value="1"/>
</dbReference>
<evidence type="ECO:0000256" key="4">
    <source>
        <dbReference type="ARBA" id="ARBA00013255"/>
    </source>
</evidence>
<dbReference type="GO" id="GO:0009113">
    <property type="term" value="P:purine nucleobase biosynthetic process"/>
    <property type="evidence" value="ECO:0007669"/>
    <property type="project" value="InterPro"/>
</dbReference>
<dbReference type="Pfam" id="PF02843">
    <property type="entry name" value="GARS_C"/>
    <property type="match status" value="1"/>
</dbReference>
<evidence type="ECO:0000256" key="11">
    <source>
        <dbReference type="ARBA" id="ARBA00042864"/>
    </source>
</evidence>
<gene>
    <name evidence="12" type="primary">purD</name>
    <name evidence="15" type="ORF">FHR83_005466</name>
</gene>
<dbReference type="Gene3D" id="3.30.1490.20">
    <property type="entry name" value="ATP-grasp fold, A domain"/>
    <property type="match status" value="1"/>
</dbReference>
<proteinExistence type="inferred from homology"/>
<comment type="cofactor">
    <cofactor evidence="2">
        <name>Mg(2+)</name>
        <dbReference type="ChEBI" id="CHEBI:18420"/>
    </cofactor>
</comment>
<organism evidence="15 16">
    <name type="scientific">Actinoplanes campanulatus</name>
    <dbReference type="NCBI Taxonomy" id="113559"/>
    <lineage>
        <taxon>Bacteria</taxon>
        <taxon>Bacillati</taxon>
        <taxon>Actinomycetota</taxon>
        <taxon>Actinomycetes</taxon>
        <taxon>Micromonosporales</taxon>
        <taxon>Micromonosporaceae</taxon>
        <taxon>Actinoplanes</taxon>
    </lineage>
</organism>
<keyword evidence="6 13" id="KW-0547">Nucleotide-binding</keyword>
<evidence type="ECO:0000256" key="10">
    <source>
        <dbReference type="ARBA" id="ARBA00042242"/>
    </source>
</evidence>
<dbReference type="EMBL" id="JACHXF010000012">
    <property type="protein sequence ID" value="MBB3097782.1"/>
    <property type="molecule type" value="Genomic_DNA"/>
</dbReference>
<dbReference type="InterPro" id="IPR037123">
    <property type="entry name" value="PRibGlycinamide_synth_C_sf"/>
</dbReference>
<dbReference type="RefSeq" id="WP_183223214.1">
    <property type="nucleotide sequence ID" value="NZ_BMPW01000019.1"/>
</dbReference>
<evidence type="ECO:0000256" key="6">
    <source>
        <dbReference type="ARBA" id="ARBA00022741"/>
    </source>
</evidence>
<evidence type="ECO:0000256" key="2">
    <source>
        <dbReference type="ARBA" id="ARBA00001946"/>
    </source>
</evidence>
<dbReference type="HAMAP" id="MF_00138">
    <property type="entry name" value="GARS"/>
    <property type="match status" value="1"/>
</dbReference>
<dbReference type="PANTHER" id="PTHR43472">
    <property type="entry name" value="PHOSPHORIBOSYLAMINE--GLYCINE LIGASE"/>
    <property type="match status" value="1"/>
</dbReference>
<keyword evidence="5 12" id="KW-0436">Ligase</keyword>
<dbReference type="GO" id="GO:0004637">
    <property type="term" value="F:phosphoribosylamine-glycine ligase activity"/>
    <property type="evidence" value="ECO:0007669"/>
    <property type="project" value="UniProtKB-UniRule"/>
</dbReference>
<dbReference type="InterPro" id="IPR011761">
    <property type="entry name" value="ATP-grasp"/>
</dbReference>
<dbReference type="SUPFAM" id="SSF56059">
    <property type="entry name" value="Glutathione synthetase ATP-binding domain-like"/>
    <property type="match status" value="1"/>
</dbReference>
<dbReference type="PANTHER" id="PTHR43472:SF1">
    <property type="entry name" value="PHOSPHORIBOSYLAMINE--GLYCINE LIGASE, CHLOROPLASTIC"/>
    <property type="match status" value="1"/>
</dbReference>
<dbReference type="EC" id="6.3.4.13" evidence="4 12"/>
<dbReference type="InterPro" id="IPR016185">
    <property type="entry name" value="PreATP-grasp_dom_sf"/>
</dbReference>
<dbReference type="GO" id="GO:0005524">
    <property type="term" value="F:ATP binding"/>
    <property type="evidence" value="ECO:0007669"/>
    <property type="project" value="UniProtKB-UniRule"/>
</dbReference>
<dbReference type="InterPro" id="IPR011054">
    <property type="entry name" value="Rudment_hybrid_motif"/>
</dbReference>
<dbReference type="Gene3D" id="3.90.600.10">
    <property type="entry name" value="Phosphoribosylglycinamide synthetase, C-terminal domain"/>
    <property type="match status" value="1"/>
</dbReference>